<feature type="domain" description="Mur ligase C-terminal" evidence="12">
    <location>
        <begin position="318"/>
        <end position="435"/>
    </location>
</feature>
<keyword evidence="8 10" id="KW-0131">Cell cycle</keyword>
<evidence type="ECO:0000256" key="7">
    <source>
        <dbReference type="ARBA" id="ARBA00022984"/>
    </source>
</evidence>
<dbReference type="InterPro" id="IPR036615">
    <property type="entry name" value="Mur_ligase_C_dom_sf"/>
</dbReference>
<evidence type="ECO:0000256" key="2">
    <source>
        <dbReference type="ARBA" id="ARBA00022598"/>
    </source>
</evidence>
<dbReference type="InterPro" id="IPR051046">
    <property type="entry name" value="MurCDEF_CellWall_CoF430Synth"/>
</dbReference>
<gene>
    <name evidence="10 14" type="primary">murF</name>
    <name evidence="14" type="ORF">ISN26_04085</name>
</gene>
<keyword evidence="15" id="KW-1185">Reference proteome</keyword>
<dbReference type="GO" id="GO:0005737">
    <property type="term" value="C:cytoplasm"/>
    <property type="evidence" value="ECO:0007669"/>
    <property type="project" value="UniProtKB-SubCell"/>
</dbReference>
<evidence type="ECO:0000313" key="14">
    <source>
        <dbReference type="EMBL" id="MBF2735250.1"/>
    </source>
</evidence>
<dbReference type="AlphaFoldDB" id="A0A930Y1D6"/>
<evidence type="ECO:0000256" key="1">
    <source>
        <dbReference type="ARBA" id="ARBA00022490"/>
    </source>
</evidence>
<evidence type="ECO:0000259" key="12">
    <source>
        <dbReference type="Pfam" id="PF02875"/>
    </source>
</evidence>
<comment type="caution">
    <text evidence="10">Lacks conserved residue(s) required for the propagation of feature annotation.</text>
</comment>
<evidence type="ECO:0000256" key="6">
    <source>
        <dbReference type="ARBA" id="ARBA00022960"/>
    </source>
</evidence>
<keyword evidence="3 10" id="KW-0132">Cell division</keyword>
<evidence type="ECO:0000259" key="13">
    <source>
        <dbReference type="Pfam" id="PF08245"/>
    </source>
</evidence>
<keyword evidence="9 10" id="KW-0961">Cell wall biogenesis/degradation</keyword>
<evidence type="ECO:0000256" key="3">
    <source>
        <dbReference type="ARBA" id="ARBA00022618"/>
    </source>
</evidence>
<dbReference type="GO" id="GO:0047480">
    <property type="term" value="F:UDP-N-acetylmuramoyl-tripeptide-D-alanyl-D-alanine ligase activity"/>
    <property type="evidence" value="ECO:0007669"/>
    <property type="project" value="UniProtKB-UniRule"/>
</dbReference>
<dbReference type="InterPro" id="IPR004101">
    <property type="entry name" value="Mur_ligase_C"/>
</dbReference>
<sequence>MAENATGLTPATAQLISEGVWKNGEPAEFGRLCFDSRRLRPGETFIALKGGRDGHDFVAAAAEQGAAAAIVSKEVPCELPQLLVTDTMTALSDLAHWWRAAFHHGALAMVTGSNGKSTTKEMLAGILAEFAGADRVHATSGNHNNMIGLPLTLLDLRPRHSLAVVEAGMNAAGEIARLARLARPSLGVITNAGRAHLGNFSCEEDIARAKGELLTSMPRGAVAVLNADDRFYPLWREMAAHLNVISFSHAGAASADVRRVPDRDFVYAAGAEQHEASLQVAGAHNEMNALAAAAAALRMGAPHECIRRGLENFAGVPGRQEVIVTDRFVLINDAYNASPESFEAAIDSLRARPERRKIIAMGDMLELGEAGAQLHRDVISYAQQAGIDDILACGPLASAAAAAAGARGCPDREALTAELRAALPPSGCAILVKGSHGMRMDEVVAALLENRP</sequence>
<dbReference type="Gene3D" id="3.40.1390.10">
    <property type="entry name" value="MurE/MurF, N-terminal domain"/>
    <property type="match status" value="1"/>
</dbReference>
<dbReference type="Pfam" id="PF08245">
    <property type="entry name" value="Mur_ligase_M"/>
    <property type="match status" value="1"/>
</dbReference>
<dbReference type="Proteomes" id="UP000604381">
    <property type="component" value="Unassembled WGS sequence"/>
</dbReference>
<dbReference type="InterPro" id="IPR036565">
    <property type="entry name" value="Mur-like_cat_sf"/>
</dbReference>
<dbReference type="HAMAP" id="MF_02019">
    <property type="entry name" value="MurF"/>
    <property type="match status" value="1"/>
</dbReference>
<comment type="caution">
    <text evidence="14">The sequence shown here is derived from an EMBL/GenBank/DDBJ whole genome shotgun (WGS) entry which is preliminary data.</text>
</comment>
<feature type="domain" description="Mur ligase central" evidence="13">
    <location>
        <begin position="110"/>
        <end position="296"/>
    </location>
</feature>
<name>A0A930Y1D6_9GAMM</name>
<keyword evidence="5 10" id="KW-0067">ATP-binding</keyword>
<dbReference type="NCBIfam" id="TIGR01143">
    <property type="entry name" value="murF"/>
    <property type="match status" value="1"/>
</dbReference>
<dbReference type="Pfam" id="PF02875">
    <property type="entry name" value="Mur_ligase_C"/>
    <property type="match status" value="1"/>
</dbReference>
<dbReference type="Gene3D" id="3.40.1190.10">
    <property type="entry name" value="Mur-like, catalytic domain"/>
    <property type="match status" value="1"/>
</dbReference>
<organism evidence="14 15">
    <name type="scientific">Candidatus Amphirhobacter heronislandensis</name>
    <dbReference type="NCBI Taxonomy" id="1732024"/>
    <lineage>
        <taxon>Bacteria</taxon>
        <taxon>Pseudomonadati</taxon>
        <taxon>Pseudomonadota</taxon>
        <taxon>Gammaproteobacteria</taxon>
        <taxon>Candidatus Tethybacterales</taxon>
        <taxon>Candidatus Tethybacteraceae</taxon>
        <taxon>Candidatus Amphirhobacter</taxon>
    </lineage>
</organism>
<evidence type="ECO:0000256" key="11">
    <source>
        <dbReference type="RuleBase" id="RU004136"/>
    </source>
</evidence>
<dbReference type="InterPro" id="IPR013221">
    <property type="entry name" value="Mur_ligase_cen"/>
</dbReference>
<evidence type="ECO:0000313" key="15">
    <source>
        <dbReference type="Proteomes" id="UP000604381"/>
    </source>
</evidence>
<comment type="function">
    <text evidence="10 11">Involved in cell wall formation. Catalyzes the final step in the synthesis of UDP-N-acetylmuramoyl-pentapeptide, the precursor of murein.</text>
</comment>
<protein>
    <recommendedName>
        <fullName evidence="10 11">UDP-N-acetylmuramoyl-tripeptide--D-alanyl-D-alanine ligase</fullName>
        <ecNumber evidence="10 11">6.3.2.10</ecNumber>
    </recommendedName>
    <alternativeName>
        <fullName evidence="10">D-alanyl-D-alanine-adding enzyme</fullName>
    </alternativeName>
</protein>
<comment type="subcellular location">
    <subcellularLocation>
        <location evidence="10 11">Cytoplasm</location>
    </subcellularLocation>
</comment>
<dbReference type="Gene3D" id="3.90.190.20">
    <property type="entry name" value="Mur ligase, C-terminal domain"/>
    <property type="match status" value="1"/>
</dbReference>
<dbReference type="SUPFAM" id="SSF53623">
    <property type="entry name" value="MurD-like peptide ligases, catalytic domain"/>
    <property type="match status" value="1"/>
</dbReference>
<dbReference type="SUPFAM" id="SSF53244">
    <property type="entry name" value="MurD-like peptide ligases, peptide-binding domain"/>
    <property type="match status" value="1"/>
</dbReference>
<dbReference type="SUPFAM" id="SSF63418">
    <property type="entry name" value="MurE/MurF N-terminal domain"/>
    <property type="match status" value="1"/>
</dbReference>
<evidence type="ECO:0000256" key="4">
    <source>
        <dbReference type="ARBA" id="ARBA00022741"/>
    </source>
</evidence>
<dbReference type="GO" id="GO:0005524">
    <property type="term" value="F:ATP binding"/>
    <property type="evidence" value="ECO:0007669"/>
    <property type="project" value="UniProtKB-UniRule"/>
</dbReference>
<keyword evidence="4 10" id="KW-0547">Nucleotide-binding</keyword>
<reference evidence="14" key="1">
    <citation type="submission" date="2020-10" db="EMBL/GenBank/DDBJ databases">
        <title>An improved Amphimedon queenslandica hologenome assembly reveals how three proteobacterial symbionts can extend the metabolic phenotypic of their marine sponge host.</title>
        <authorList>
            <person name="Degnan B."/>
            <person name="Degnan S."/>
            <person name="Xiang X."/>
        </authorList>
    </citation>
    <scope>NUCLEOTIDE SEQUENCE</scope>
    <source>
        <strain evidence="14">AqS2</strain>
    </source>
</reference>
<comment type="similarity">
    <text evidence="10">Belongs to the MurCDEF family. MurF subfamily.</text>
</comment>
<keyword evidence="6 10" id="KW-0133">Cell shape</keyword>
<dbReference type="PANTHER" id="PTHR43024:SF1">
    <property type="entry name" value="UDP-N-ACETYLMURAMOYL-TRIPEPTIDE--D-ALANYL-D-ALANINE LIGASE"/>
    <property type="match status" value="1"/>
</dbReference>
<evidence type="ECO:0000256" key="8">
    <source>
        <dbReference type="ARBA" id="ARBA00023306"/>
    </source>
</evidence>
<comment type="pathway">
    <text evidence="10 11">Cell wall biogenesis; peptidoglycan biosynthesis.</text>
</comment>
<dbReference type="GO" id="GO:0051301">
    <property type="term" value="P:cell division"/>
    <property type="evidence" value="ECO:0007669"/>
    <property type="project" value="UniProtKB-KW"/>
</dbReference>
<dbReference type="EMBL" id="JADHEI010000033">
    <property type="protein sequence ID" value="MBF2735250.1"/>
    <property type="molecule type" value="Genomic_DNA"/>
</dbReference>
<comment type="catalytic activity">
    <reaction evidence="10 11">
        <text>D-alanyl-D-alanine + UDP-N-acetyl-alpha-D-muramoyl-L-alanyl-gamma-D-glutamyl-meso-2,6-diaminopimelate + ATP = UDP-N-acetyl-alpha-D-muramoyl-L-alanyl-gamma-D-glutamyl-meso-2,6-diaminopimeloyl-D-alanyl-D-alanine + ADP + phosphate + H(+)</text>
        <dbReference type="Rhea" id="RHEA:28374"/>
        <dbReference type="ChEBI" id="CHEBI:15378"/>
        <dbReference type="ChEBI" id="CHEBI:30616"/>
        <dbReference type="ChEBI" id="CHEBI:43474"/>
        <dbReference type="ChEBI" id="CHEBI:57822"/>
        <dbReference type="ChEBI" id="CHEBI:61386"/>
        <dbReference type="ChEBI" id="CHEBI:83905"/>
        <dbReference type="ChEBI" id="CHEBI:456216"/>
        <dbReference type="EC" id="6.3.2.10"/>
    </reaction>
</comment>
<dbReference type="EC" id="6.3.2.10" evidence="10 11"/>
<evidence type="ECO:0000256" key="9">
    <source>
        <dbReference type="ARBA" id="ARBA00023316"/>
    </source>
</evidence>
<dbReference type="GO" id="GO:0008360">
    <property type="term" value="P:regulation of cell shape"/>
    <property type="evidence" value="ECO:0007669"/>
    <property type="project" value="UniProtKB-KW"/>
</dbReference>
<dbReference type="PANTHER" id="PTHR43024">
    <property type="entry name" value="UDP-N-ACETYLMURAMOYL-TRIPEPTIDE--D-ALANYL-D-ALANINE LIGASE"/>
    <property type="match status" value="1"/>
</dbReference>
<evidence type="ECO:0000256" key="5">
    <source>
        <dbReference type="ARBA" id="ARBA00022840"/>
    </source>
</evidence>
<dbReference type="InterPro" id="IPR005863">
    <property type="entry name" value="UDP-N-AcMur_synth"/>
</dbReference>
<dbReference type="GO" id="GO:0071555">
    <property type="term" value="P:cell wall organization"/>
    <property type="evidence" value="ECO:0007669"/>
    <property type="project" value="UniProtKB-KW"/>
</dbReference>
<dbReference type="GO" id="GO:0009252">
    <property type="term" value="P:peptidoglycan biosynthetic process"/>
    <property type="evidence" value="ECO:0007669"/>
    <property type="project" value="UniProtKB-UniRule"/>
</dbReference>
<keyword evidence="2 10" id="KW-0436">Ligase</keyword>
<accession>A0A930Y1D6</accession>
<keyword evidence="1 10" id="KW-0963">Cytoplasm</keyword>
<dbReference type="InterPro" id="IPR035911">
    <property type="entry name" value="MurE/MurF_N"/>
</dbReference>
<proteinExistence type="inferred from homology"/>
<evidence type="ECO:0000256" key="10">
    <source>
        <dbReference type="HAMAP-Rule" id="MF_02019"/>
    </source>
</evidence>
<keyword evidence="7 10" id="KW-0573">Peptidoglycan synthesis</keyword>